<dbReference type="PROSITE" id="PS50082">
    <property type="entry name" value="WD_REPEATS_2"/>
    <property type="match status" value="1"/>
</dbReference>
<dbReference type="PANTHER" id="PTHR10709:SF2">
    <property type="entry name" value="ACTIN-RELATED PROTEIN 2_3 COMPLEX SUBUNIT"/>
    <property type="match status" value="1"/>
</dbReference>
<evidence type="ECO:0000256" key="6">
    <source>
        <dbReference type="ARBA" id="ARBA00023203"/>
    </source>
</evidence>
<dbReference type="EMBL" id="HBEG01025774">
    <property type="protein sequence ID" value="CAD8362054.1"/>
    <property type="molecule type" value="Transcribed_RNA"/>
</dbReference>
<keyword evidence="3" id="KW-0963">Cytoplasm</keyword>
<dbReference type="SMART" id="SM00320">
    <property type="entry name" value="WD40"/>
    <property type="match status" value="4"/>
</dbReference>
<evidence type="ECO:0000256" key="11">
    <source>
        <dbReference type="SAM" id="MobiDB-lite"/>
    </source>
</evidence>
<dbReference type="SUPFAM" id="SSF50978">
    <property type="entry name" value="WD40 repeat-like"/>
    <property type="match status" value="1"/>
</dbReference>
<dbReference type="InterPro" id="IPR036322">
    <property type="entry name" value="WD40_repeat_dom_sf"/>
</dbReference>
<evidence type="ECO:0000256" key="2">
    <source>
        <dbReference type="ARBA" id="ARBA00006260"/>
    </source>
</evidence>
<evidence type="ECO:0000256" key="3">
    <source>
        <dbReference type="ARBA" id="ARBA00022490"/>
    </source>
</evidence>
<evidence type="ECO:0000256" key="7">
    <source>
        <dbReference type="ARBA" id="ARBA00023212"/>
    </source>
</evidence>
<feature type="repeat" description="WD" evidence="10">
    <location>
        <begin position="148"/>
        <end position="181"/>
    </location>
</feature>
<comment type="subcellular location">
    <subcellularLocation>
        <location evidence="1">Cytoplasm</location>
        <location evidence="1">Cytoskeleton</location>
    </subcellularLocation>
</comment>
<dbReference type="AlphaFoldDB" id="A0A7S0AF93"/>
<dbReference type="Pfam" id="PF00400">
    <property type="entry name" value="WD40"/>
    <property type="match status" value="3"/>
</dbReference>
<gene>
    <name evidence="12" type="ORF">PBAH0796_LOCUS15688</name>
</gene>
<comment type="similarity">
    <text evidence="2">Belongs to the WD repeat ARPC1 family.</text>
</comment>
<accession>A0A7S0AF93</accession>
<dbReference type="InterPro" id="IPR001680">
    <property type="entry name" value="WD40_rpt"/>
</dbReference>
<dbReference type="GO" id="GO:0034314">
    <property type="term" value="P:Arp2/3 complex-mediated actin nucleation"/>
    <property type="evidence" value="ECO:0007669"/>
    <property type="project" value="InterPro"/>
</dbReference>
<feature type="compositionally biased region" description="Gly residues" evidence="11">
    <location>
        <begin position="314"/>
        <end position="326"/>
    </location>
</feature>
<dbReference type="GO" id="GO:0005885">
    <property type="term" value="C:Arp2/3 protein complex"/>
    <property type="evidence" value="ECO:0007669"/>
    <property type="project" value="InterPro"/>
</dbReference>
<protein>
    <recommendedName>
        <fullName evidence="8">Arp2/3 complex 41 kDa subunit</fullName>
    </recommendedName>
    <alternativeName>
        <fullName evidence="9">p41-ARC</fullName>
    </alternativeName>
</protein>
<evidence type="ECO:0000256" key="4">
    <source>
        <dbReference type="ARBA" id="ARBA00022574"/>
    </source>
</evidence>
<dbReference type="Gene3D" id="2.130.10.10">
    <property type="entry name" value="YVTN repeat-like/Quinoprotein amine dehydrogenase"/>
    <property type="match status" value="1"/>
</dbReference>
<proteinExistence type="inferred from homology"/>
<dbReference type="InterPro" id="IPR017383">
    <property type="entry name" value="ARPC1"/>
</dbReference>
<feature type="region of interest" description="Disordered" evidence="11">
    <location>
        <begin position="306"/>
        <end position="335"/>
    </location>
</feature>
<reference evidence="12" key="1">
    <citation type="submission" date="2021-01" db="EMBL/GenBank/DDBJ databases">
        <authorList>
            <person name="Corre E."/>
            <person name="Pelletier E."/>
            <person name="Niang G."/>
            <person name="Scheremetjew M."/>
            <person name="Finn R."/>
            <person name="Kale V."/>
            <person name="Holt S."/>
            <person name="Cochrane G."/>
            <person name="Meng A."/>
            <person name="Brown T."/>
            <person name="Cohen L."/>
        </authorList>
    </citation>
    <scope>NUCLEOTIDE SEQUENCE</scope>
    <source>
        <strain evidence="12">Pbaha01</strain>
    </source>
</reference>
<sequence>MAREPRVNIVRRQVFPEVEVVNCHAVRSDEQLLAICPNTEDILIFQLVGDEFQRTNVLLKHTQRVTGLAWSCFGRLASCAEDRTAYVWEREADAGDWRSVLVELRAPRAALCLAWAPNGMRIAVGLASKDLGICYYEAQAKCWVALKVGKSKAAVGAVAWHPTSQYIATGSTDRRCMVYDVHESLMGQSGFGEMQVNEDAGSWVNAVAFSPKGQFLAFCGQDATARVKDLTAGPSAPVTTLRWRGLPFLQAIFTSERCLIACGFDCAPVLFRRSDTQWEVYGRLNTGPVVGAPLTERAPTAFSEARNHFRGSTPGSGGGVASGTGGTSPQAGTAASSAWHTNTITACSLLSSSTGRFSTSALDGQVLVCELSM</sequence>
<evidence type="ECO:0000256" key="8">
    <source>
        <dbReference type="ARBA" id="ARBA00041244"/>
    </source>
</evidence>
<dbReference type="PANTHER" id="PTHR10709">
    <property type="entry name" value="ACTIN-RELATED PROTEIN 2/3 COMPLEX SUBUNIT 1"/>
    <property type="match status" value="1"/>
</dbReference>
<name>A0A7S0AF93_9DINO</name>
<dbReference type="GO" id="GO:0051015">
    <property type="term" value="F:actin filament binding"/>
    <property type="evidence" value="ECO:0007669"/>
    <property type="project" value="TreeGrafter"/>
</dbReference>
<evidence type="ECO:0000256" key="9">
    <source>
        <dbReference type="ARBA" id="ARBA00041789"/>
    </source>
</evidence>
<organism evidence="12">
    <name type="scientific">Pyrodinium bahamense</name>
    <dbReference type="NCBI Taxonomy" id="73915"/>
    <lineage>
        <taxon>Eukaryota</taxon>
        <taxon>Sar</taxon>
        <taxon>Alveolata</taxon>
        <taxon>Dinophyceae</taxon>
        <taxon>Gonyaulacales</taxon>
        <taxon>Pyrocystaceae</taxon>
        <taxon>Pyrodinium</taxon>
    </lineage>
</organism>
<keyword evidence="5" id="KW-0677">Repeat</keyword>
<keyword evidence="7" id="KW-0206">Cytoskeleton</keyword>
<evidence type="ECO:0000256" key="1">
    <source>
        <dbReference type="ARBA" id="ARBA00004245"/>
    </source>
</evidence>
<evidence type="ECO:0000313" key="12">
    <source>
        <dbReference type="EMBL" id="CAD8362054.1"/>
    </source>
</evidence>
<keyword evidence="6" id="KW-0009">Actin-binding</keyword>
<evidence type="ECO:0000256" key="5">
    <source>
        <dbReference type="ARBA" id="ARBA00022737"/>
    </source>
</evidence>
<evidence type="ECO:0000256" key="10">
    <source>
        <dbReference type="PROSITE-ProRule" id="PRU00221"/>
    </source>
</evidence>
<keyword evidence="4 10" id="KW-0853">WD repeat</keyword>
<dbReference type="InterPro" id="IPR015943">
    <property type="entry name" value="WD40/YVTN_repeat-like_dom_sf"/>
</dbReference>